<evidence type="ECO:0000313" key="1">
    <source>
        <dbReference type="EMBL" id="CAF0757386.1"/>
    </source>
</evidence>
<dbReference type="Proteomes" id="UP000663844">
    <property type="component" value="Unassembled WGS sequence"/>
</dbReference>
<accession>A0A813PT94</accession>
<gene>
    <name evidence="1" type="ORF">JYZ213_LOCUS2853</name>
    <name evidence="2" type="ORF">OXD698_LOCUS33349</name>
</gene>
<organism evidence="1 3">
    <name type="scientific">Adineta steineri</name>
    <dbReference type="NCBI Taxonomy" id="433720"/>
    <lineage>
        <taxon>Eukaryota</taxon>
        <taxon>Metazoa</taxon>
        <taxon>Spiralia</taxon>
        <taxon>Gnathifera</taxon>
        <taxon>Rotifera</taxon>
        <taxon>Eurotatoria</taxon>
        <taxon>Bdelloidea</taxon>
        <taxon>Adinetida</taxon>
        <taxon>Adinetidae</taxon>
        <taxon>Adineta</taxon>
    </lineage>
</organism>
<sequence>MMVNTNTTIQFSTWLSSPHLVGNQTIVFAISGASASGVIQLPAISIGSCATRNSSAACTSYIADAKANGTQGTTYTISSDSSVFNNPCAMT</sequence>
<protein>
    <submittedName>
        <fullName evidence="1">Uncharacterized protein</fullName>
    </submittedName>
</protein>
<name>A0A813PT94_9BILA</name>
<proteinExistence type="predicted"/>
<dbReference type="EMBL" id="CAJOAZ010004554">
    <property type="protein sequence ID" value="CAF4064702.1"/>
    <property type="molecule type" value="Genomic_DNA"/>
</dbReference>
<reference evidence="1" key="1">
    <citation type="submission" date="2021-02" db="EMBL/GenBank/DDBJ databases">
        <authorList>
            <person name="Nowell W R."/>
        </authorList>
    </citation>
    <scope>NUCLEOTIDE SEQUENCE</scope>
</reference>
<dbReference type="Proteomes" id="UP000663845">
    <property type="component" value="Unassembled WGS sequence"/>
</dbReference>
<dbReference type="EMBL" id="CAJNOG010000015">
    <property type="protein sequence ID" value="CAF0757386.1"/>
    <property type="molecule type" value="Genomic_DNA"/>
</dbReference>
<comment type="caution">
    <text evidence="1">The sequence shown here is derived from an EMBL/GenBank/DDBJ whole genome shotgun (WGS) entry which is preliminary data.</text>
</comment>
<evidence type="ECO:0000313" key="3">
    <source>
        <dbReference type="Proteomes" id="UP000663845"/>
    </source>
</evidence>
<evidence type="ECO:0000313" key="2">
    <source>
        <dbReference type="EMBL" id="CAF4064702.1"/>
    </source>
</evidence>
<dbReference type="AlphaFoldDB" id="A0A813PT94"/>